<keyword evidence="2" id="KW-1185">Reference proteome</keyword>
<dbReference type="Proteomes" id="UP000192328">
    <property type="component" value="Unassembled WGS sequence"/>
</dbReference>
<evidence type="ECO:0000313" key="1">
    <source>
        <dbReference type="EMBL" id="SMC74020.1"/>
    </source>
</evidence>
<sequence>MIQDKLIPVNLEQEMKKSFIAYAMAVIVDRALPDVRDGLKPVHRRILYDMSEELGMTPDKPTRKSARVVGDVLGKFHPHGDSSVYDAMVRLAQPFNIRYPLIEGQGNFGSVDGDGAAAMRYTEARLQKLTMHLLDGIDKDTVDFYPNFDETLQQPSVLPARFPNLLVNGSSGIAVGMATNIPPHNLTEVINGVICMIDNPECTIDDLMQHIKGPDFPTGGLIMGRSGIRAAYHTGHGRITVRAKTNVEEMGGNRSRIIVTEIPYQVNKSVLVKKIADLVHEKKIEGISDIRDESNDRQGMRIVIELKRDVQPQVVLNMLYKHTPMQENFGANMLALVDGKPQVLNLREMIYYYLEHQKDVVTRRTRFELNKAQNRAHILEGLLKALDHIDEIVAIIRASKDTNTAKEALMLRFEFSEKQAQAILDMRLARLTGLERERLQEEYEELERTIERLTAILGDEHLLMDVIKTEISEIRDKFGDERRSELTIAEDDIDIEDLIQEENMVVTLTHEGYVKRVSSSVYRAQHRGGRGVSGMNVKETDYTTQMFVVSTHQEIMFFTNMGRVYSLKCYQIPEAGRQARGTAIINLLHIVSGEKVSTMLPMPKETEEEHNLVMATRNGMIKKTALEEFRNLRKNGLIAIALREGDELIGVRLSNGDDEMLVSTRKGKCIRFNERHVRNVGRNSIGVRSMRVAEGDEVIDIAAVEPETTVLAITTKGYGKRTDPEEYREQGRGGMGVKAMQLTDKTGDLAALMFVHEDEDILLITDDGTIIRARAADVRLCGRSTQGVRIMRLAEGSTVVGVCRAEKEEEEIPEEIPAEGAEATEAAETSEGAEKPETEGTSGDAQEKNPQE</sequence>
<dbReference type="EMBL" id="FWXZ01000004">
    <property type="protein sequence ID" value="SMC74020.1"/>
    <property type="molecule type" value="Genomic_DNA"/>
</dbReference>
<evidence type="ECO:0000313" key="2">
    <source>
        <dbReference type="Proteomes" id="UP000192328"/>
    </source>
</evidence>
<protein>
    <submittedName>
        <fullName evidence="1">DNA gyrase subunit A</fullName>
    </submittedName>
</protein>
<name>A0AC61PN58_9FIRM</name>
<accession>A0AC61PN58</accession>
<gene>
    <name evidence="1" type="ORF">SAMN06297397_2300</name>
</gene>
<comment type="caution">
    <text evidence="1">The sequence shown here is derived from an EMBL/GenBank/DDBJ whole genome shotgun (WGS) entry which is preliminary data.</text>
</comment>
<reference evidence="1" key="1">
    <citation type="submission" date="2017-04" db="EMBL/GenBank/DDBJ databases">
        <authorList>
            <person name="Varghese N."/>
            <person name="Submissions S."/>
        </authorList>
    </citation>
    <scope>NUCLEOTIDE SEQUENCE</scope>
    <source>
        <strain evidence="1">WTE2008</strain>
    </source>
</reference>
<organism evidence="1 2">
    <name type="scientific">Aristaeella lactis</name>
    <dbReference type="NCBI Taxonomy" id="3046383"/>
    <lineage>
        <taxon>Bacteria</taxon>
        <taxon>Bacillati</taxon>
        <taxon>Bacillota</taxon>
        <taxon>Clostridia</taxon>
        <taxon>Eubacteriales</taxon>
        <taxon>Aristaeellaceae</taxon>
        <taxon>Aristaeella</taxon>
    </lineage>
</organism>
<proteinExistence type="predicted"/>